<evidence type="ECO:0000313" key="3">
    <source>
        <dbReference type="Proteomes" id="UP000244162"/>
    </source>
</evidence>
<name>A0A2T5FYE8_9SPHN</name>
<evidence type="ECO:0000256" key="1">
    <source>
        <dbReference type="SAM" id="SignalP"/>
    </source>
</evidence>
<keyword evidence="3" id="KW-1185">Reference proteome</keyword>
<dbReference type="EMBL" id="NWBU01000007">
    <property type="protein sequence ID" value="PTQ11559.1"/>
    <property type="molecule type" value="Genomic_DNA"/>
</dbReference>
<dbReference type="RefSeq" id="WP_107967552.1">
    <property type="nucleotide sequence ID" value="NZ_NWBU01000007.1"/>
</dbReference>
<comment type="caution">
    <text evidence="2">The sequence shown here is derived from an EMBL/GenBank/DDBJ whole genome shotgun (WGS) entry which is preliminary data.</text>
</comment>
<feature type="chain" id="PRO_5015551062" description="C-type lysozyme inhibitor domain-containing protein" evidence="1">
    <location>
        <begin position="21"/>
        <end position="128"/>
    </location>
</feature>
<accession>A0A2T5FYE8</accession>
<dbReference type="Proteomes" id="UP000244162">
    <property type="component" value="Unassembled WGS sequence"/>
</dbReference>
<proteinExistence type="predicted"/>
<keyword evidence="1" id="KW-0732">Signal</keyword>
<gene>
    <name evidence="2" type="ORF">CLG96_09000</name>
</gene>
<dbReference type="PROSITE" id="PS51257">
    <property type="entry name" value="PROKAR_LIPOPROTEIN"/>
    <property type="match status" value="1"/>
</dbReference>
<dbReference type="AlphaFoldDB" id="A0A2T5FYE8"/>
<reference evidence="2 3" key="1">
    <citation type="submission" date="2017-09" db="EMBL/GenBank/DDBJ databases">
        <title>Sphingomonas panjinensis sp.nov., isolated from oil-contaminated soil.</title>
        <authorList>
            <person name="Wang L."/>
            <person name="Chen L."/>
        </authorList>
    </citation>
    <scope>NUCLEOTIDE SEQUENCE [LARGE SCALE GENOMIC DNA]</scope>
    <source>
        <strain evidence="2 3">FW-11</strain>
    </source>
</reference>
<feature type="signal peptide" evidence="1">
    <location>
        <begin position="1"/>
        <end position="20"/>
    </location>
</feature>
<dbReference type="OrthoDB" id="7472092at2"/>
<organism evidence="2 3">
    <name type="scientific">Sphingomonas oleivorans</name>
    <dbReference type="NCBI Taxonomy" id="1735121"/>
    <lineage>
        <taxon>Bacteria</taxon>
        <taxon>Pseudomonadati</taxon>
        <taxon>Pseudomonadota</taxon>
        <taxon>Alphaproteobacteria</taxon>
        <taxon>Sphingomonadales</taxon>
        <taxon>Sphingomonadaceae</taxon>
        <taxon>Sphingomonas</taxon>
    </lineage>
</organism>
<evidence type="ECO:0008006" key="4">
    <source>
        <dbReference type="Google" id="ProtNLM"/>
    </source>
</evidence>
<evidence type="ECO:0000313" key="2">
    <source>
        <dbReference type="EMBL" id="PTQ11559.1"/>
    </source>
</evidence>
<protein>
    <recommendedName>
        <fullName evidence="4">C-type lysozyme inhibitor domain-containing protein</fullName>
    </recommendedName>
</protein>
<sequence>MQNRTRLLAAAPLGALILLAGCNSQPETIVTGTVDPTANAVKAAPPVTLPPSLLASRTYRCKDNSLAYVDFFSDNVTADFRSEKGGTATKLTAPEKGKAFVADGYSVSGSGTAVEITSPGKASQSCHA</sequence>